<proteinExistence type="predicted"/>
<dbReference type="NCBIfam" id="NF037959">
    <property type="entry name" value="MFS_SpdSyn"/>
    <property type="match status" value="1"/>
</dbReference>
<dbReference type="AlphaFoldDB" id="A0A7T4EEA8"/>
<dbReference type="EMBL" id="CP066007">
    <property type="protein sequence ID" value="QQB45803.1"/>
    <property type="molecule type" value="Genomic_DNA"/>
</dbReference>
<organism evidence="2 3">
    <name type="scientific">Corynebacterium glucuronolyticum</name>
    <dbReference type="NCBI Taxonomy" id="39791"/>
    <lineage>
        <taxon>Bacteria</taxon>
        <taxon>Bacillati</taxon>
        <taxon>Actinomycetota</taxon>
        <taxon>Actinomycetes</taxon>
        <taxon>Mycobacteriales</taxon>
        <taxon>Corynebacteriaceae</taxon>
        <taxon>Corynebacterium</taxon>
    </lineage>
</organism>
<gene>
    <name evidence="2" type="ORF">I6I10_09970</name>
</gene>
<dbReference type="Gene3D" id="3.40.50.150">
    <property type="entry name" value="Vaccinia Virus protein VP39"/>
    <property type="match status" value="1"/>
</dbReference>
<accession>A0A7T4EEA8</accession>
<dbReference type="RefSeq" id="WP_040428839.1">
    <property type="nucleotide sequence ID" value="NZ_CP066007.1"/>
</dbReference>
<dbReference type="CDD" id="cd02440">
    <property type="entry name" value="AdoMet_MTases"/>
    <property type="match status" value="1"/>
</dbReference>
<dbReference type="GO" id="GO:0006596">
    <property type="term" value="P:polyamine biosynthetic process"/>
    <property type="evidence" value="ECO:0007669"/>
    <property type="project" value="UniProtKB-KW"/>
</dbReference>
<reference evidence="2 3" key="1">
    <citation type="submission" date="2020-12" db="EMBL/GenBank/DDBJ databases">
        <title>FDA dAtabase for Regulatory Grade micrObial Sequences (FDA-ARGOS): Supporting development and validation of Infectious Disease Dx tests.</title>
        <authorList>
            <person name="Sproer C."/>
            <person name="Gronow S."/>
            <person name="Severitt S."/>
            <person name="Schroder I."/>
            <person name="Tallon L."/>
            <person name="Sadzewicz L."/>
            <person name="Zhao X."/>
            <person name="Boylan J."/>
            <person name="Ott S."/>
            <person name="Bowen H."/>
            <person name="Vavikolanu K."/>
            <person name="Mehta A."/>
            <person name="Aluvathingal J."/>
            <person name="Nadendla S."/>
            <person name="Lowell S."/>
            <person name="Myers T."/>
            <person name="Yan Y."/>
            <person name="Sichtig H."/>
        </authorList>
    </citation>
    <scope>NUCLEOTIDE SEQUENCE [LARGE SCALE GENOMIC DNA]</scope>
    <source>
        <strain evidence="2 3">FDAARGOS_1053</strain>
    </source>
</reference>
<evidence type="ECO:0000256" key="1">
    <source>
        <dbReference type="ARBA" id="ARBA00023115"/>
    </source>
</evidence>
<dbReference type="InterPro" id="IPR029063">
    <property type="entry name" value="SAM-dependent_MTases_sf"/>
</dbReference>
<dbReference type="OrthoDB" id="8221452at2"/>
<name>A0A7T4EEA8_9CORY</name>
<dbReference type="PANTHER" id="PTHR43317:SF1">
    <property type="entry name" value="THERMOSPERMINE SYNTHASE ACAULIS5"/>
    <property type="match status" value="1"/>
</dbReference>
<dbReference type="GeneID" id="92759988"/>
<dbReference type="SUPFAM" id="SSF53335">
    <property type="entry name" value="S-adenosyl-L-methionine-dependent methyltransferases"/>
    <property type="match status" value="1"/>
</dbReference>
<dbReference type="PANTHER" id="PTHR43317">
    <property type="entry name" value="THERMOSPERMINE SYNTHASE ACAULIS5"/>
    <property type="match status" value="1"/>
</dbReference>
<sequence length="306" mass="33067">MAHRKPGTRRRNTVELTRAEDASDDVLVRENGREYPIDSGIATFEKVAGYADSWNLLINGQYSSHITVGEPTRLSFPYMQWIAAGVAWFERETGTEPRRITHLGGAGCSLARYMAATYPSSRNTVVEIDSALADLARNLCDIPRAPHVKIRVGDARNVTESFRPASRDIVIRDVFSSSTTPVPLTTVEFTEAVQSSLAQPGLYAVNCGAQAGLDTAKREAATLRETFAHVALIADSTVLKGKRGGNIVFLASSVQLPQRDSSAATALSSDVMRGRVPAVYKDPAWVAQFSAGAAVICDPRTPQDAD</sequence>
<dbReference type="Proteomes" id="UP000596145">
    <property type="component" value="Chromosome"/>
</dbReference>
<evidence type="ECO:0000313" key="2">
    <source>
        <dbReference type="EMBL" id="QQB45803.1"/>
    </source>
</evidence>
<protein>
    <submittedName>
        <fullName evidence="2">Fused MFS/spermidine synthase</fullName>
    </submittedName>
</protein>
<evidence type="ECO:0000313" key="3">
    <source>
        <dbReference type="Proteomes" id="UP000596145"/>
    </source>
</evidence>
<keyword evidence="1" id="KW-0620">Polyamine biosynthesis</keyword>